<reference evidence="3 4" key="1">
    <citation type="submission" date="2016-10" db="EMBL/GenBank/DDBJ databases">
        <authorList>
            <person name="de Groot N.N."/>
        </authorList>
    </citation>
    <scope>NUCLEOTIDE SEQUENCE [LARGE SCALE GENOMIC DNA]</scope>
    <source>
        <strain evidence="3 4">CGMCC 1.5058</strain>
    </source>
</reference>
<dbReference type="PANTHER" id="PTHR21294:SF17">
    <property type="entry name" value="PROTEIN FIXA"/>
    <property type="match status" value="1"/>
</dbReference>
<accession>A0A1G8JXK8</accession>
<dbReference type="SMART" id="SM00893">
    <property type="entry name" value="ETF"/>
    <property type="match status" value="1"/>
</dbReference>
<dbReference type="Gene3D" id="3.40.50.620">
    <property type="entry name" value="HUPs"/>
    <property type="match status" value="1"/>
</dbReference>
<evidence type="ECO:0000313" key="3">
    <source>
        <dbReference type="EMBL" id="SDI35895.1"/>
    </source>
</evidence>
<dbReference type="Pfam" id="PF01012">
    <property type="entry name" value="ETF"/>
    <property type="match status" value="1"/>
</dbReference>
<dbReference type="RefSeq" id="WP_031577679.1">
    <property type="nucleotide sequence ID" value="NZ_FNDZ01000002.1"/>
</dbReference>
<protein>
    <recommendedName>
        <fullName evidence="1">Electron transfer flavoprotein small subunit</fullName>
    </recommendedName>
</protein>
<dbReference type="GO" id="GO:0009055">
    <property type="term" value="F:electron transfer activity"/>
    <property type="evidence" value="ECO:0007669"/>
    <property type="project" value="InterPro"/>
</dbReference>
<evidence type="ECO:0000256" key="1">
    <source>
        <dbReference type="ARBA" id="ARBA00042002"/>
    </source>
</evidence>
<feature type="domain" description="Electron transfer flavoprotein alpha/beta-subunit N-terminal" evidence="2">
    <location>
        <begin position="22"/>
        <end position="216"/>
    </location>
</feature>
<dbReference type="PIRSF" id="PIRSF000090">
    <property type="entry name" value="Beta-ETF"/>
    <property type="match status" value="1"/>
</dbReference>
<dbReference type="SUPFAM" id="SSF52402">
    <property type="entry name" value="Adenine nucleotide alpha hydrolases-like"/>
    <property type="match status" value="1"/>
</dbReference>
<dbReference type="PANTHER" id="PTHR21294">
    <property type="entry name" value="ELECTRON TRANSFER FLAVOPROTEIN BETA-SUBUNIT"/>
    <property type="match status" value="1"/>
</dbReference>
<dbReference type="InterPro" id="IPR012255">
    <property type="entry name" value="ETF_b"/>
</dbReference>
<dbReference type="Proteomes" id="UP000183255">
    <property type="component" value="Unassembled WGS sequence"/>
</dbReference>
<name>A0A1G8JXK8_9CLOT</name>
<dbReference type="InterPro" id="IPR014729">
    <property type="entry name" value="Rossmann-like_a/b/a_fold"/>
</dbReference>
<evidence type="ECO:0000259" key="2">
    <source>
        <dbReference type="SMART" id="SM00893"/>
    </source>
</evidence>
<dbReference type="InterPro" id="IPR014730">
    <property type="entry name" value="ETF_a/b_N"/>
</dbReference>
<evidence type="ECO:0000313" key="4">
    <source>
        <dbReference type="Proteomes" id="UP000183255"/>
    </source>
</evidence>
<dbReference type="EMBL" id="FNDZ01000002">
    <property type="protein sequence ID" value="SDI35895.1"/>
    <property type="molecule type" value="Genomic_DNA"/>
</dbReference>
<proteinExistence type="predicted"/>
<dbReference type="AlphaFoldDB" id="A0A1G8JXK8"/>
<organism evidence="3 4">
    <name type="scientific">Proteiniclasticum ruminis</name>
    <dbReference type="NCBI Taxonomy" id="398199"/>
    <lineage>
        <taxon>Bacteria</taxon>
        <taxon>Bacillati</taxon>
        <taxon>Bacillota</taxon>
        <taxon>Clostridia</taxon>
        <taxon>Eubacteriales</taxon>
        <taxon>Clostridiaceae</taxon>
        <taxon>Proteiniclasticum</taxon>
    </lineage>
</organism>
<gene>
    <name evidence="3" type="ORF">SAMN05421804_102138</name>
</gene>
<sequence length="271" mass="30638">MKIICTVKYVPDVDKFQFDFEKNVVVRHNIRMILNPDDTKAVGLALAMKKSDPKVKVEVLCMGPKSVLPMAKDLIRMGVDQVTLLSDARFVGSDSYITSKILGTYLYKQKADLILTGSHSLDGDTSHVPSQVADFLSLPHMTGVTEFHLSGMEQGRVEFTSENELKRIRFSMKLPGILSLSKDAKYKLPYIRYEDVNLNVDQFIQTLTLEDLDLDIAEVGLQGSLTKVKRTFVKEYKLRNQEVIGTDEDGIERIYQFLKNNGYIGGKKYAE</sequence>